<gene>
    <name evidence="1" type="ORF">LLCLJKAH_00011</name>
</gene>
<keyword evidence="2" id="KW-1185">Reference proteome</keyword>
<evidence type="ECO:0000313" key="2">
    <source>
        <dbReference type="Proteomes" id="UP000596247"/>
    </source>
</evidence>
<sequence length="118" mass="13113">MTELKFMDLAIKPMGFIDDAFPGDSVLFITSTTLEVSGGHKLYFCQLPPCDWGSRIDELKAYYREFTSAGTMTFAIFDVLAISENVVSLKGIFPTNTSINCIYDKQAASLEIIPTVMH</sequence>
<evidence type="ECO:0000313" key="1">
    <source>
        <dbReference type="EMBL" id="CAD5236000.1"/>
    </source>
</evidence>
<name>A0A7R8MME9_9CAUD</name>
<reference evidence="1 2" key="1">
    <citation type="submission" date="2020-09" db="EMBL/GenBank/DDBJ databases">
        <authorList>
            <person name="Jameson E."/>
        </authorList>
    </citation>
    <scope>NUCLEOTIDE SEQUENCE [LARGE SCALE GENOMIC DNA]</scope>
</reference>
<protein>
    <submittedName>
        <fullName evidence="1">Uncharacterized protein</fullName>
    </submittedName>
</protein>
<organism evidence="1 2">
    <name type="scientific">Klebsiella phage vB_KvM-Eowyn</name>
    <dbReference type="NCBI Taxonomy" id="2762819"/>
    <lineage>
        <taxon>Viruses</taxon>
        <taxon>Duplodnaviria</taxon>
        <taxon>Heunggongvirae</taxon>
        <taxon>Uroviricota</taxon>
        <taxon>Caudoviricetes</taxon>
        <taxon>Chimalliviridae</taxon>
        <taxon>Eowynvirus</taxon>
        <taxon>Eowynvirus eowyn</taxon>
    </lineage>
</organism>
<accession>A0A7R8MME9</accession>
<proteinExistence type="predicted"/>
<dbReference type="EMBL" id="LR881104">
    <property type="protein sequence ID" value="CAD5236000.1"/>
    <property type="molecule type" value="Genomic_DNA"/>
</dbReference>
<dbReference type="Proteomes" id="UP000596247">
    <property type="component" value="Chromosome"/>
</dbReference>